<accession>A0A1B9H3B2</accession>
<keyword evidence="4" id="KW-1185">Reference proteome</keyword>
<reference evidence="4" key="2">
    <citation type="submission" date="2013-12" db="EMBL/GenBank/DDBJ databases">
        <title>Evolution of pathogenesis and genome organization in the Tremellales.</title>
        <authorList>
            <person name="Cuomo C."/>
            <person name="Litvintseva A."/>
            <person name="Heitman J."/>
            <person name="Chen Y."/>
            <person name="Sun S."/>
            <person name="Springer D."/>
            <person name="Dromer F."/>
            <person name="Young S."/>
            <person name="Zeng Q."/>
            <person name="Chapman S."/>
            <person name="Gujja S."/>
            <person name="Saif S."/>
            <person name="Birren B."/>
        </authorList>
    </citation>
    <scope>NUCLEOTIDE SEQUENCE [LARGE SCALE GENOMIC DNA]</scope>
    <source>
        <strain evidence="4">BCC8398</strain>
    </source>
</reference>
<feature type="region of interest" description="Disordered" evidence="1">
    <location>
        <begin position="275"/>
        <end position="343"/>
    </location>
</feature>
<evidence type="ECO:0008006" key="5">
    <source>
        <dbReference type="Google" id="ProtNLM"/>
    </source>
</evidence>
<feature type="transmembrane region" description="Helical" evidence="2">
    <location>
        <begin position="50"/>
        <end position="71"/>
    </location>
</feature>
<feature type="compositionally biased region" description="Polar residues" evidence="1">
    <location>
        <begin position="276"/>
        <end position="292"/>
    </location>
</feature>
<feature type="region of interest" description="Disordered" evidence="1">
    <location>
        <begin position="176"/>
        <end position="217"/>
    </location>
</feature>
<keyword evidence="2" id="KW-1133">Transmembrane helix</keyword>
<name>A0A1B9H3B2_9TREE</name>
<dbReference type="STRING" id="1296120.A0A1B9H3B2"/>
<feature type="compositionally biased region" description="Low complexity" evidence="1">
    <location>
        <begin position="201"/>
        <end position="216"/>
    </location>
</feature>
<evidence type="ECO:0000256" key="1">
    <source>
        <dbReference type="SAM" id="MobiDB-lite"/>
    </source>
</evidence>
<protein>
    <recommendedName>
        <fullName evidence="5">MARVEL domain-containing protein</fullName>
    </recommendedName>
</protein>
<organism evidence="3 4">
    <name type="scientific">Kwoniella heveanensis BCC8398</name>
    <dbReference type="NCBI Taxonomy" id="1296120"/>
    <lineage>
        <taxon>Eukaryota</taxon>
        <taxon>Fungi</taxon>
        <taxon>Dikarya</taxon>
        <taxon>Basidiomycota</taxon>
        <taxon>Agaricomycotina</taxon>
        <taxon>Tremellomycetes</taxon>
        <taxon>Tremellales</taxon>
        <taxon>Cryptococcaceae</taxon>
        <taxon>Kwoniella</taxon>
    </lineage>
</organism>
<evidence type="ECO:0000313" key="4">
    <source>
        <dbReference type="Proteomes" id="UP000092666"/>
    </source>
</evidence>
<feature type="transmembrane region" description="Helical" evidence="2">
    <location>
        <begin position="118"/>
        <end position="142"/>
    </location>
</feature>
<keyword evidence="2" id="KW-0812">Transmembrane</keyword>
<gene>
    <name evidence="3" type="ORF">I316_00888</name>
</gene>
<feature type="compositionally biased region" description="Polar residues" evidence="1">
    <location>
        <begin position="234"/>
        <end position="250"/>
    </location>
</feature>
<sequence length="365" mass="39551">MSVALVCLVLKCAAAFWSLLVWAVAASFISKSNSYFGSGAVNNSNFAAGNALIAAGLLSMFYYGAVIFFMFTRSDHILISVMVDTIFNGFFFIFYLAATAALSTEASFFSRWDHSDTWASLGNAVVGLGWVMTFLVLGILLFEVIYTLKHYGGTYSTWRTPLCELDSYGTSPSAGVATGAGGAAQPHQASSAVPMSTVSGTSQASTLNTNTSSNANYERPYQSIESIRQNPKLQAFQSPSPSPTFNQNPHVTARSPPPQLSNPLPIQVQYEAYSQPAAQYSSKSDSHALSPTPNLPHHLAPGAFDIPAHLSPFQDPAPDSQQLHQHPHRQRHQQAPPFDQRSYGYDYEKQASTTPHHILPSGNAF</sequence>
<feature type="region of interest" description="Disordered" evidence="1">
    <location>
        <begin position="234"/>
        <end position="263"/>
    </location>
</feature>
<dbReference type="OrthoDB" id="2564117at2759"/>
<dbReference type="AlphaFoldDB" id="A0A1B9H3B2"/>
<reference evidence="3 4" key="1">
    <citation type="submission" date="2013-07" db="EMBL/GenBank/DDBJ databases">
        <title>The Genome Sequence of Cryptococcus heveanensis BCC8398.</title>
        <authorList>
            <consortium name="The Broad Institute Genome Sequencing Platform"/>
            <person name="Cuomo C."/>
            <person name="Litvintseva A."/>
            <person name="Chen Y."/>
            <person name="Heitman J."/>
            <person name="Sun S."/>
            <person name="Springer D."/>
            <person name="Dromer F."/>
            <person name="Young S.K."/>
            <person name="Zeng Q."/>
            <person name="Gargeya S."/>
            <person name="Fitzgerald M."/>
            <person name="Abouelleil A."/>
            <person name="Alvarado L."/>
            <person name="Berlin A.M."/>
            <person name="Chapman S.B."/>
            <person name="Dewar J."/>
            <person name="Goldberg J."/>
            <person name="Griggs A."/>
            <person name="Gujja S."/>
            <person name="Hansen M."/>
            <person name="Howarth C."/>
            <person name="Imamovic A."/>
            <person name="Larimer J."/>
            <person name="McCowan C."/>
            <person name="Murphy C."/>
            <person name="Pearson M."/>
            <person name="Priest M."/>
            <person name="Roberts A."/>
            <person name="Saif S."/>
            <person name="Shea T."/>
            <person name="Sykes S."/>
            <person name="Wortman J."/>
            <person name="Nusbaum C."/>
            <person name="Birren B."/>
        </authorList>
    </citation>
    <scope>NUCLEOTIDE SEQUENCE [LARGE SCALE GENOMIC DNA]</scope>
    <source>
        <strain evidence="3 4">BCC8398</strain>
    </source>
</reference>
<proteinExistence type="predicted"/>
<feature type="compositionally biased region" description="Polar residues" evidence="1">
    <location>
        <begin position="187"/>
        <end position="200"/>
    </location>
</feature>
<feature type="transmembrane region" description="Helical" evidence="2">
    <location>
        <begin position="78"/>
        <end position="98"/>
    </location>
</feature>
<evidence type="ECO:0000313" key="3">
    <source>
        <dbReference type="EMBL" id="OCF37761.1"/>
    </source>
</evidence>
<keyword evidence="2" id="KW-0472">Membrane</keyword>
<evidence type="ECO:0000256" key="2">
    <source>
        <dbReference type="SAM" id="Phobius"/>
    </source>
</evidence>
<dbReference type="EMBL" id="KV700122">
    <property type="protein sequence ID" value="OCF37761.1"/>
    <property type="molecule type" value="Genomic_DNA"/>
</dbReference>
<dbReference type="Proteomes" id="UP000092666">
    <property type="component" value="Unassembled WGS sequence"/>
</dbReference>